<proteinExistence type="predicted"/>
<dbReference type="PANTHER" id="PTHR43280">
    <property type="entry name" value="ARAC-FAMILY TRANSCRIPTIONAL REGULATOR"/>
    <property type="match status" value="1"/>
</dbReference>
<feature type="domain" description="HTH araC/xylS-type" evidence="4">
    <location>
        <begin position="71"/>
        <end position="175"/>
    </location>
</feature>
<keyword evidence="1" id="KW-0805">Transcription regulation</keyword>
<evidence type="ECO:0000256" key="3">
    <source>
        <dbReference type="ARBA" id="ARBA00023163"/>
    </source>
</evidence>
<dbReference type="InterPro" id="IPR009057">
    <property type="entry name" value="Homeodomain-like_sf"/>
</dbReference>
<reference evidence="5 6" key="1">
    <citation type="submission" date="2019-11" db="EMBL/GenBank/DDBJ databases">
        <title>Winogradskyella ouciana sp. nov., isolated from the hadal seawater of the Mariana Trench.</title>
        <authorList>
            <person name="Liu R."/>
        </authorList>
    </citation>
    <scope>NUCLEOTIDE SEQUENCE [LARGE SCALE GENOMIC DNA]</scope>
    <source>
        <strain evidence="5 6">ZXX205</strain>
    </source>
</reference>
<dbReference type="InterPro" id="IPR018062">
    <property type="entry name" value="HTH_AraC-typ_CS"/>
</dbReference>
<evidence type="ECO:0000259" key="4">
    <source>
        <dbReference type="PROSITE" id="PS01124"/>
    </source>
</evidence>
<gene>
    <name evidence="5" type="ORF">F1003_03270</name>
</gene>
<dbReference type="InterPro" id="IPR018060">
    <property type="entry name" value="HTH_AraC"/>
</dbReference>
<evidence type="ECO:0000256" key="2">
    <source>
        <dbReference type="ARBA" id="ARBA00023125"/>
    </source>
</evidence>
<dbReference type="GO" id="GO:0003700">
    <property type="term" value="F:DNA-binding transcription factor activity"/>
    <property type="evidence" value="ECO:0007669"/>
    <property type="project" value="InterPro"/>
</dbReference>
<dbReference type="Proteomes" id="UP000447545">
    <property type="component" value="Unassembled WGS sequence"/>
</dbReference>
<keyword evidence="2" id="KW-0238">DNA-binding</keyword>
<sequence>MTITFKFNYNKICNTLLEEKLKAHHIEFQSLGNGEVEILGKPSEEVLDIFYKEIHSYGIDVVENPKLILVQKIKDLIKDLIFNTDISTNVKTSVYLAEALNKNYSYLASIFSEITYTSIENYIILQKIEYAKTLIIKENLTLTEIAHKLNYSSVAHLSRQFKNTTGITPSAFERIILMRKKEHNHPL</sequence>
<dbReference type="RefSeq" id="WP_155087785.1">
    <property type="nucleotide sequence ID" value="NZ_WJYA01000003.1"/>
</dbReference>
<dbReference type="SUPFAM" id="SSF46689">
    <property type="entry name" value="Homeodomain-like"/>
    <property type="match status" value="1"/>
</dbReference>
<dbReference type="AlphaFoldDB" id="A0A7K1G9X9"/>
<name>A0A7K1G9X9_9FLAO</name>
<dbReference type="PANTHER" id="PTHR43280:SF28">
    <property type="entry name" value="HTH-TYPE TRANSCRIPTIONAL ACTIVATOR RHAS"/>
    <property type="match status" value="1"/>
</dbReference>
<dbReference type="EMBL" id="WJYA01000003">
    <property type="protein sequence ID" value="MTE25943.1"/>
    <property type="molecule type" value="Genomic_DNA"/>
</dbReference>
<evidence type="ECO:0000313" key="5">
    <source>
        <dbReference type="EMBL" id="MTE25943.1"/>
    </source>
</evidence>
<comment type="caution">
    <text evidence="5">The sequence shown here is derived from an EMBL/GenBank/DDBJ whole genome shotgun (WGS) entry which is preliminary data.</text>
</comment>
<dbReference type="PROSITE" id="PS01124">
    <property type="entry name" value="HTH_ARAC_FAMILY_2"/>
    <property type="match status" value="1"/>
</dbReference>
<evidence type="ECO:0000256" key="1">
    <source>
        <dbReference type="ARBA" id="ARBA00023015"/>
    </source>
</evidence>
<dbReference type="Pfam" id="PF12833">
    <property type="entry name" value="HTH_18"/>
    <property type="match status" value="1"/>
</dbReference>
<dbReference type="Gene3D" id="1.10.10.60">
    <property type="entry name" value="Homeodomain-like"/>
    <property type="match status" value="1"/>
</dbReference>
<protein>
    <submittedName>
        <fullName evidence="5">Helix-turn-helix domain-containing protein</fullName>
    </submittedName>
</protein>
<keyword evidence="3" id="KW-0804">Transcription</keyword>
<organism evidence="5 6">
    <name type="scientific">Winogradskyella ouciana</name>
    <dbReference type="NCBI Taxonomy" id="2608631"/>
    <lineage>
        <taxon>Bacteria</taxon>
        <taxon>Pseudomonadati</taxon>
        <taxon>Bacteroidota</taxon>
        <taxon>Flavobacteriia</taxon>
        <taxon>Flavobacteriales</taxon>
        <taxon>Flavobacteriaceae</taxon>
        <taxon>Winogradskyella</taxon>
    </lineage>
</organism>
<evidence type="ECO:0000313" key="6">
    <source>
        <dbReference type="Proteomes" id="UP000447545"/>
    </source>
</evidence>
<dbReference type="PROSITE" id="PS00041">
    <property type="entry name" value="HTH_ARAC_FAMILY_1"/>
    <property type="match status" value="1"/>
</dbReference>
<accession>A0A7K1G9X9</accession>
<keyword evidence="6" id="KW-1185">Reference proteome</keyword>
<dbReference type="GO" id="GO:0043565">
    <property type="term" value="F:sequence-specific DNA binding"/>
    <property type="evidence" value="ECO:0007669"/>
    <property type="project" value="InterPro"/>
</dbReference>
<dbReference type="SMART" id="SM00342">
    <property type="entry name" value="HTH_ARAC"/>
    <property type="match status" value="1"/>
</dbReference>